<dbReference type="OrthoDB" id="5419927at2759"/>
<name>A0A2T3YRI4_TRIA4</name>
<organism evidence="1 2">
    <name type="scientific">Trichoderma asperellum (strain ATCC 204424 / CBS 433.97 / NBRC 101777)</name>
    <dbReference type="NCBI Taxonomy" id="1042311"/>
    <lineage>
        <taxon>Eukaryota</taxon>
        <taxon>Fungi</taxon>
        <taxon>Dikarya</taxon>
        <taxon>Ascomycota</taxon>
        <taxon>Pezizomycotina</taxon>
        <taxon>Sordariomycetes</taxon>
        <taxon>Hypocreomycetidae</taxon>
        <taxon>Hypocreales</taxon>
        <taxon>Hypocreaceae</taxon>
        <taxon>Trichoderma</taxon>
    </lineage>
</organism>
<protein>
    <submittedName>
        <fullName evidence="1">Uncharacterized protein</fullName>
    </submittedName>
</protein>
<evidence type="ECO:0000313" key="1">
    <source>
        <dbReference type="EMBL" id="PTB35137.1"/>
    </source>
</evidence>
<sequence>MMREDILSLFDSLSSQADTVKQKMKLYNHDPDLQIKFPKLYMTLCKCIIHSTKWLDEKSSVQSFKTFFQQSRYGNGEDDARKNMMKKNSKVRRGDKIDEIASNDIQSHFFLSQKEEWNS</sequence>
<accession>A0A2T3YRI4</accession>
<dbReference type="AlphaFoldDB" id="A0A2T3YRI4"/>
<keyword evidence="2" id="KW-1185">Reference proteome</keyword>
<gene>
    <name evidence="1" type="ORF">M441DRAFT_62997</name>
</gene>
<dbReference type="EMBL" id="KZ679280">
    <property type="protein sequence ID" value="PTB35137.1"/>
    <property type="molecule type" value="Genomic_DNA"/>
</dbReference>
<proteinExistence type="predicted"/>
<dbReference type="Proteomes" id="UP000240493">
    <property type="component" value="Unassembled WGS sequence"/>
</dbReference>
<evidence type="ECO:0000313" key="2">
    <source>
        <dbReference type="Proteomes" id="UP000240493"/>
    </source>
</evidence>
<reference evidence="1 2" key="1">
    <citation type="submission" date="2016-07" db="EMBL/GenBank/DDBJ databases">
        <title>Multiple horizontal gene transfer events from other fungi enriched the ability of initially mycotrophic Trichoderma (Ascomycota) to feed on dead plant biomass.</title>
        <authorList>
            <consortium name="DOE Joint Genome Institute"/>
            <person name="Aerts A."/>
            <person name="Atanasova L."/>
            <person name="Chenthamara K."/>
            <person name="Zhang J."/>
            <person name="Grujic M."/>
            <person name="Henrissat B."/>
            <person name="Kuo A."/>
            <person name="Salamov A."/>
            <person name="Lipzen A."/>
            <person name="Labutti K."/>
            <person name="Barry K."/>
            <person name="Miao Y."/>
            <person name="Rahimi M.J."/>
            <person name="Shen Q."/>
            <person name="Grigoriev I.V."/>
            <person name="Kubicek C.P."/>
            <person name="Druzhinina I.S."/>
        </authorList>
    </citation>
    <scope>NUCLEOTIDE SEQUENCE [LARGE SCALE GENOMIC DNA]</scope>
    <source>
        <strain evidence="1 2">CBS 433.97</strain>
    </source>
</reference>